<dbReference type="Proteomes" id="UP000541857">
    <property type="component" value="Unassembled WGS sequence"/>
</dbReference>
<name>A0A7W2R5N9_9FLAO</name>
<reference evidence="2 3" key="1">
    <citation type="submission" date="2020-07" db="EMBL/GenBank/DDBJ databases">
        <title>Bacterium isolated from marine sediment.</title>
        <authorList>
            <person name="Shang D."/>
        </authorList>
    </citation>
    <scope>NUCLEOTIDE SEQUENCE [LARGE SCALE GENOMIC DNA]</scope>
    <source>
        <strain evidence="2 3">F6074</strain>
    </source>
</reference>
<evidence type="ECO:0000313" key="2">
    <source>
        <dbReference type="EMBL" id="MBA6154330.1"/>
    </source>
</evidence>
<gene>
    <name evidence="2" type="ORF">H3Z82_16505</name>
</gene>
<proteinExistence type="predicted"/>
<protein>
    <submittedName>
        <fullName evidence="2">Uncharacterized protein</fullName>
    </submittedName>
</protein>
<keyword evidence="1" id="KW-0812">Transmembrane</keyword>
<evidence type="ECO:0000256" key="1">
    <source>
        <dbReference type="SAM" id="Phobius"/>
    </source>
</evidence>
<dbReference type="EMBL" id="JACGLT010000017">
    <property type="protein sequence ID" value="MBA6154330.1"/>
    <property type="molecule type" value="Genomic_DNA"/>
</dbReference>
<keyword evidence="1" id="KW-1133">Transmembrane helix</keyword>
<sequence>MKKILIIIGAVLVIFIILLYWSLNSTPKVYGTSTIVNLDNVDSINFKEYDSLTISASSLYEANALKKLMQGEHYREAWATPVKVPVVFLDTLLGGLTIVKEGGGNQTKSLKLEDSIGNKYALRSINKTPGPLIPEFAKTLGLENIIIDGISAQHPYAATIVAFLADAAQVLHTAPKVYFVPKQDVLKDYNEDYGNKLFLFEHETESKTNWTTISNVRTIIETDDLQELKLKLGDTLKIDEHALVRARLFDLFIGDWDRHAKQWGWVIKEENGKQIAIPLPADRDNAFFNISGIIPKIISNKNVTPEVRPFTDDIEFLPGLIHDFDAYFLKSTAASVFIEEAQNLQKLLTDPVIENAVRQWPEQIYQLDGLDIENKLKSRRDQLQVYAEEFQRILVEKPYPTSPLKGSDDVEFNGHYLNCFECY</sequence>
<keyword evidence="1" id="KW-0472">Membrane</keyword>
<organism evidence="2 3">
    <name type="scientific">Gelidibacter maritimus</name>
    <dbReference type="NCBI Taxonomy" id="2761487"/>
    <lineage>
        <taxon>Bacteria</taxon>
        <taxon>Pseudomonadati</taxon>
        <taxon>Bacteroidota</taxon>
        <taxon>Flavobacteriia</taxon>
        <taxon>Flavobacteriales</taxon>
        <taxon>Flavobacteriaceae</taxon>
        <taxon>Gelidibacter</taxon>
    </lineage>
</organism>
<accession>A0A7W2R5N9</accession>
<feature type="transmembrane region" description="Helical" evidence="1">
    <location>
        <begin position="5"/>
        <end position="23"/>
    </location>
</feature>
<dbReference type="AlphaFoldDB" id="A0A7W2R5N9"/>
<comment type="caution">
    <text evidence="2">The sequence shown here is derived from an EMBL/GenBank/DDBJ whole genome shotgun (WGS) entry which is preliminary data.</text>
</comment>
<evidence type="ECO:0000313" key="3">
    <source>
        <dbReference type="Proteomes" id="UP000541857"/>
    </source>
</evidence>
<dbReference type="RefSeq" id="WP_182206606.1">
    <property type="nucleotide sequence ID" value="NZ_JACGLT010000017.1"/>
</dbReference>
<keyword evidence="3" id="KW-1185">Reference proteome</keyword>